<dbReference type="Pfam" id="PF14594">
    <property type="entry name" value="Sipho_Gp37"/>
    <property type="match status" value="1"/>
</dbReference>
<name>W7BDU3_9LIST</name>
<dbReference type="OrthoDB" id="9950140at2"/>
<dbReference type="AlphaFoldDB" id="W7BDU3"/>
<gene>
    <name evidence="2" type="ORF">PGRAN_11388</name>
</gene>
<keyword evidence="3" id="KW-1185">Reference proteome</keyword>
<accession>W7BDU3</accession>
<dbReference type="Proteomes" id="UP000019253">
    <property type="component" value="Unassembled WGS sequence"/>
</dbReference>
<protein>
    <recommendedName>
        <fullName evidence="1">Gp28/Gp37-like domain-containing protein</fullName>
    </recommendedName>
</protein>
<evidence type="ECO:0000313" key="2">
    <source>
        <dbReference type="EMBL" id="EUJ22995.1"/>
    </source>
</evidence>
<evidence type="ECO:0000259" key="1">
    <source>
        <dbReference type="Pfam" id="PF14594"/>
    </source>
</evidence>
<dbReference type="EMBL" id="AODD01000015">
    <property type="protein sequence ID" value="EUJ22995.1"/>
    <property type="molecule type" value="Genomic_DNA"/>
</dbReference>
<dbReference type="RefSeq" id="WP_036067003.1">
    <property type="nucleotide sequence ID" value="NZ_AODD01000015.1"/>
</dbReference>
<comment type="caution">
    <text evidence="2">The sequence shown here is derived from an EMBL/GenBank/DDBJ whole genome shotgun (WGS) entry which is preliminary data.</text>
</comment>
<dbReference type="STRING" id="1265819.PGRAN_11388"/>
<sequence>MIHLLIFDKALQQKGVVRFREGTFLVHIWDWQTFQLTVTTEAIDTGDFITILEDRHPIYSGVVKQAVAVGKQVSIDGYDLRYLLEGMQMNQLYGLNLVSASPIVGNSMSLIQQTIAKAFPLASVILDSEPNRTTFSLSPRLKNAHAFLRANNIANEMMYQLFIVSKKRILVKVKYLRDLSHSVILLNNITHQQVQKSKSSKNKYNQILGLGQGEDENRDFYFYDQKAIDDYPQCYIYDLRENITHEDLIQRTQVKFKELQFEYEIQFKTQKNKVAQFLRDYEVGDYVTFSAANGERIKDLITSYTITYQAGQRSDAYELTTGIDKNALTQKIKELKEGGYQ</sequence>
<evidence type="ECO:0000313" key="3">
    <source>
        <dbReference type="Proteomes" id="UP000019253"/>
    </source>
</evidence>
<dbReference type="PATRIC" id="fig|1265819.5.peg.2284"/>
<proteinExistence type="predicted"/>
<reference evidence="2 3" key="1">
    <citation type="journal article" date="2014" name="Int. J. Syst. Evol. Microbiol.">
        <title>Listeria floridensis sp. nov., Listeria aquatica sp. nov., Listeria cornellensis sp. nov., Listeria riparia sp. nov. and Listeria grandensis sp. nov., from agricultural and natural environments.</title>
        <authorList>
            <person name="den Bakker H.C."/>
            <person name="Warchocki S."/>
            <person name="Wright E.M."/>
            <person name="Allred A.F."/>
            <person name="Ahlstrom C."/>
            <person name="Manuel C.S."/>
            <person name="Stasiewicz M.J."/>
            <person name="Burrell A."/>
            <person name="Roof S."/>
            <person name="Strawn L."/>
            <person name="Fortes E.D."/>
            <person name="Nightingale K.K."/>
            <person name="Kephart D."/>
            <person name="Wiedmann M."/>
        </authorList>
    </citation>
    <scope>NUCLEOTIDE SEQUENCE [LARGE SCALE GENOMIC DNA]</scope>
    <source>
        <strain evidence="3">FSL F6-971</strain>
    </source>
</reference>
<feature type="domain" description="Gp28/Gp37-like" evidence="1">
    <location>
        <begin position="216"/>
        <end position="322"/>
    </location>
</feature>
<organism evidence="2 3">
    <name type="scientific">Listeria grandensis FSL F6-0971</name>
    <dbReference type="NCBI Taxonomy" id="1265819"/>
    <lineage>
        <taxon>Bacteria</taxon>
        <taxon>Bacillati</taxon>
        <taxon>Bacillota</taxon>
        <taxon>Bacilli</taxon>
        <taxon>Bacillales</taxon>
        <taxon>Listeriaceae</taxon>
        <taxon>Listeria</taxon>
    </lineage>
</organism>
<dbReference type="InterPro" id="IPR029432">
    <property type="entry name" value="Gp28/Gp37-like_dom"/>
</dbReference>